<feature type="transmembrane region" description="Helical" evidence="2">
    <location>
        <begin position="181"/>
        <end position="201"/>
    </location>
</feature>
<evidence type="ECO:0000256" key="1">
    <source>
        <dbReference type="SAM" id="MobiDB-lite"/>
    </source>
</evidence>
<name>A0ABU5YPZ0_9MYCO</name>
<protein>
    <recommendedName>
        <fullName evidence="5">DUF2637 domain-containing protein</fullName>
    </recommendedName>
</protein>
<feature type="transmembrane region" description="Helical" evidence="2">
    <location>
        <begin position="143"/>
        <end position="161"/>
    </location>
</feature>
<comment type="caution">
    <text evidence="3">The sequence shown here is derived from an EMBL/GenBank/DDBJ whole genome shotgun (WGS) entry which is preliminary data.</text>
</comment>
<keyword evidence="2" id="KW-1133">Transmembrane helix</keyword>
<dbReference type="EMBL" id="JAYJJT010000035">
    <property type="protein sequence ID" value="MEB3052126.1"/>
    <property type="molecule type" value="Genomic_DNA"/>
</dbReference>
<feature type="compositionally biased region" description="Basic and acidic residues" evidence="1">
    <location>
        <begin position="126"/>
        <end position="135"/>
    </location>
</feature>
<feature type="region of interest" description="Disordered" evidence="1">
    <location>
        <begin position="97"/>
        <end position="135"/>
    </location>
</feature>
<gene>
    <name evidence="3" type="ORF">KV112_20665</name>
</gene>
<dbReference type="Proteomes" id="UP001299046">
    <property type="component" value="Unassembled WGS sequence"/>
</dbReference>
<evidence type="ECO:0000256" key="2">
    <source>
        <dbReference type="SAM" id="Phobius"/>
    </source>
</evidence>
<keyword evidence="2" id="KW-0812">Transmembrane</keyword>
<feature type="transmembrane region" description="Helical" evidence="2">
    <location>
        <begin position="213"/>
        <end position="230"/>
    </location>
</feature>
<reference evidence="3 4" key="1">
    <citation type="submission" date="2023-12" db="EMBL/GenBank/DDBJ databases">
        <title>Description of new species of Mycobacterium terrae complex isolated from sewage at the Sao Paulo Zoological Park Foundation in Brazil.</title>
        <authorList>
            <person name="Romagnoli C.L."/>
            <person name="Conceicao E.C."/>
            <person name="Machado E."/>
            <person name="Barreto L.B.P.F."/>
            <person name="Sharma A."/>
            <person name="Silva N.M."/>
            <person name="Marques L.E."/>
            <person name="Juliana M.A."/>
            <person name="Lourenco M.C.S."/>
            <person name="Digiampietri L.A."/>
            <person name="Suffys P.N."/>
            <person name="Viana-Niero C."/>
        </authorList>
    </citation>
    <scope>NUCLEOTIDE SEQUENCE [LARGE SCALE GENOMIC DNA]</scope>
    <source>
        <strain evidence="3 4">MYC123</strain>
    </source>
</reference>
<evidence type="ECO:0000313" key="3">
    <source>
        <dbReference type="EMBL" id="MEB3052126.1"/>
    </source>
</evidence>
<keyword evidence="4" id="KW-1185">Reference proteome</keyword>
<dbReference type="RefSeq" id="WP_329800044.1">
    <property type="nucleotide sequence ID" value="NZ_JAYJJT010000035.1"/>
</dbReference>
<evidence type="ECO:0008006" key="5">
    <source>
        <dbReference type="Google" id="ProtNLM"/>
    </source>
</evidence>
<feature type="transmembrane region" description="Helical" evidence="2">
    <location>
        <begin position="236"/>
        <end position="255"/>
    </location>
</feature>
<organism evidence="3 4">
    <name type="scientific">[Mycobacterium] zoologicum</name>
    <dbReference type="NCBI Taxonomy" id="2872311"/>
    <lineage>
        <taxon>Bacteria</taxon>
        <taxon>Bacillati</taxon>
        <taxon>Actinomycetota</taxon>
        <taxon>Actinomycetes</taxon>
        <taxon>Mycobacteriales</taxon>
        <taxon>Mycobacteriaceae</taxon>
        <taxon>Mycolicibacter</taxon>
    </lineage>
</organism>
<accession>A0ABU5YPZ0</accession>
<keyword evidence="2" id="KW-0472">Membrane</keyword>
<proteinExistence type="predicted"/>
<sequence length="365" mass="38357">MTAALWTEDDDDDPHAAALAVLTTKSAAIRYAAETLPGAAPAEVMAWLSRYGLTVSRSKVSPIVGEVRAAAGKVDGGLSGRPGHSGRLHLAVGNAQLETHPPSPAAGGRGPISPAVTGGHPKRGTARAEGDAGTRDREQRVPVVAFACYAVAAVSLLVSLNTSWRFFETVLHIPTAGGERLVMFAVGELALVVCGAGMAVNVHRLGRPGSFRLIVWAMCAAMGYMAWAESASAQEAIGRILLGPLLGTVLLHFGLGLDLRASHQQAGIWGRIGRELRERVLSRIGLADDGRDAAQRTRDRKAVKAAALARPRRWPGSRQARLERALLAAGVADDPAMRARLLARLAVVSHAAGLAELHQADPWAS</sequence>
<evidence type="ECO:0000313" key="4">
    <source>
        <dbReference type="Proteomes" id="UP001299046"/>
    </source>
</evidence>